<organism evidence="5 6">
    <name type="scientific">Bianquea renquensis</name>
    <dbReference type="NCBI Taxonomy" id="2763661"/>
    <lineage>
        <taxon>Bacteria</taxon>
        <taxon>Bacillati</taxon>
        <taxon>Bacillota</taxon>
        <taxon>Clostridia</taxon>
        <taxon>Eubacteriales</taxon>
        <taxon>Bianqueaceae</taxon>
        <taxon>Bianquea</taxon>
    </lineage>
</organism>
<accession>A0A926HYA6</accession>
<dbReference type="FunFam" id="3.40.1280.10:FF:000008">
    <property type="entry name" value="Group 3 RNA methyltransferase TrmH"/>
    <property type="match status" value="1"/>
</dbReference>
<name>A0A926HYA6_9FIRM</name>
<dbReference type="GO" id="GO:0003723">
    <property type="term" value="F:RNA binding"/>
    <property type="evidence" value="ECO:0007669"/>
    <property type="project" value="InterPro"/>
</dbReference>
<proteinExistence type="inferred from homology"/>
<dbReference type="Pfam" id="PF00588">
    <property type="entry name" value="SpoU_methylase"/>
    <property type="match status" value="1"/>
</dbReference>
<dbReference type="GO" id="GO:0006396">
    <property type="term" value="P:RNA processing"/>
    <property type="evidence" value="ECO:0007669"/>
    <property type="project" value="InterPro"/>
</dbReference>
<dbReference type="CDD" id="cd18103">
    <property type="entry name" value="SpoU-like_RlmB"/>
    <property type="match status" value="1"/>
</dbReference>
<comment type="similarity">
    <text evidence="1">Belongs to the class IV-like SAM-binding methyltransferase superfamily. RNA methyltransferase TrmH family.</text>
</comment>
<dbReference type="SUPFAM" id="SSF55315">
    <property type="entry name" value="L30e-like"/>
    <property type="match status" value="1"/>
</dbReference>
<dbReference type="InterPro" id="IPR029026">
    <property type="entry name" value="tRNA_m1G_MTases_N"/>
</dbReference>
<protein>
    <submittedName>
        <fullName evidence="5">23S rRNA (Guanosine(2251)-2'-O)-methyltransferase RlmB</fullName>
    </submittedName>
</protein>
<keyword evidence="3" id="KW-0808">Transferase</keyword>
<evidence type="ECO:0000313" key="6">
    <source>
        <dbReference type="Proteomes" id="UP000657006"/>
    </source>
</evidence>
<dbReference type="InterPro" id="IPR029064">
    <property type="entry name" value="Ribosomal_eL30-like_sf"/>
</dbReference>
<dbReference type="SMART" id="SM00967">
    <property type="entry name" value="SpoU_sub_bind"/>
    <property type="match status" value="1"/>
</dbReference>
<feature type="domain" description="RNA 2-O ribose methyltransferase substrate binding" evidence="4">
    <location>
        <begin position="4"/>
        <end position="79"/>
    </location>
</feature>
<dbReference type="NCBIfam" id="TIGR00186">
    <property type="entry name" value="rRNA_methyl_3"/>
    <property type="match status" value="1"/>
</dbReference>
<dbReference type="InterPro" id="IPR029028">
    <property type="entry name" value="Alpha/beta_knot_MTases"/>
</dbReference>
<dbReference type="AlphaFoldDB" id="A0A926HYA6"/>
<dbReference type="Gene3D" id="3.40.1280.10">
    <property type="match status" value="1"/>
</dbReference>
<gene>
    <name evidence="5" type="primary">rlmB</name>
    <name evidence="5" type="ORF">H8730_13900</name>
</gene>
<evidence type="ECO:0000313" key="5">
    <source>
        <dbReference type="EMBL" id="MBC8544637.1"/>
    </source>
</evidence>
<dbReference type="GO" id="GO:0008173">
    <property type="term" value="F:RNA methyltransferase activity"/>
    <property type="evidence" value="ECO:0007669"/>
    <property type="project" value="InterPro"/>
</dbReference>
<dbReference type="PANTHER" id="PTHR46429">
    <property type="entry name" value="23S RRNA (GUANOSINE-2'-O-)-METHYLTRANSFERASE RLMB"/>
    <property type="match status" value="1"/>
</dbReference>
<evidence type="ECO:0000256" key="2">
    <source>
        <dbReference type="ARBA" id="ARBA00022603"/>
    </source>
</evidence>
<dbReference type="GO" id="GO:0005829">
    <property type="term" value="C:cytosol"/>
    <property type="evidence" value="ECO:0007669"/>
    <property type="project" value="TreeGrafter"/>
</dbReference>
<keyword evidence="6" id="KW-1185">Reference proteome</keyword>
<dbReference type="Pfam" id="PF08032">
    <property type="entry name" value="SpoU_sub_bind"/>
    <property type="match status" value="1"/>
</dbReference>
<dbReference type="Gene3D" id="3.30.1330.30">
    <property type="match status" value="1"/>
</dbReference>
<reference evidence="5" key="1">
    <citation type="submission" date="2020-08" db="EMBL/GenBank/DDBJ databases">
        <title>Genome public.</title>
        <authorList>
            <person name="Liu C."/>
            <person name="Sun Q."/>
        </authorList>
    </citation>
    <scope>NUCLEOTIDE SEQUENCE</scope>
    <source>
        <strain evidence="5">NSJ-32</strain>
    </source>
</reference>
<evidence type="ECO:0000256" key="1">
    <source>
        <dbReference type="ARBA" id="ARBA00007228"/>
    </source>
</evidence>
<keyword evidence="2" id="KW-0489">Methyltransferase</keyword>
<dbReference type="SUPFAM" id="SSF75217">
    <property type="entry name" value="alpha/beta knot"/>
    <property type="match status" value="1"/>
</dbReference>
<dbReference type="Proteomes" id="UP000657006">
    <property type="component" value="Unassembled WGS sequence"/>
</dbReference>
<dbReference type="EMBL" id="JACRSQ010000026">
    <property type="protein sequence ID" value="MBC8544637.1"/>
    <property type="molecule type" value="Genomic_DNA"/>
</dbReference>
<sequence>MNQTIVGRNAVMEVLRAGHQLDQIYVQRPPHTGSLNKILALAREGGVRVREVGKDKLDQLAGGENHQGVVALALAYAYTDVSDILALAEKKGQPPFLLVLESIQDPHNLGAILRSADAAGIHGVIISKRRAVGLTAAVAKTAAGALEYVPVAQVTNISRTLEELKKKGIWTACADMDGDPMYARDLTGPLALVIGGEHEGVSRLVRETCDFVVSIPMKGAISSLNASVATAVLLYEALRQRDWHQNQ</sequence>
<dbReference type="InterPro" id="IPR001537">
    <property type="entry name" value="SpoU_MeTrfase"/>
</dbReference>
<dbReference type="InterPro" id="IPR004441">
    <property type="entry name" value="rRNA_MeTrfase_TrmH"/>
</dbReference>
<evidence type="ECO:0000256" key="3">
    <source>
        <dbReference type="ARBA" id="ARBA00022679"/>
    </source>
</evidence>
<comment type="caution">
    <text evidence="5">The sequence shown here is derived from an EMBL/GenBank/DDBJ whole genome shotgun (WGS) entry which is preliminary data.</text>
</comment>
<dbReference type="GO" id="GO:0032259">
    <property type="term" value="P:methylation"/>
    <property type="evidence" value="ECO:0007669"/>
    <property type="project" value="UniProtKB-KW"/>
</dbReference>
<evidence type="ECO:0000259" key="4">
    <source>
        <dbReference type="SMART" id="SM00967"/>
    </source>
</evidence>
<dbReference type="PANTHER" id="PTHR46429:SF1">
    <property type="entry name" value="23S RRNA (GUANOSINE-2'-O-)-METHYLTRANSFERASE RLMB"/>
    <property type="match status" value="1"/>
</dbReference>
<dbReference type="InterPro" id="IPR013123">
    <property type="entry name" value="SpoU_subst-bd"/>
</dbReference>